<dbReference type="Pfam" id="PF08212">
    <property type="entry name" value="Lipocalin_2"/>
    <property type="match status" value="1"/>
</dbReference>
<evidence type="ECO:0000256" key="8">
    <source>
        <dbReference type="ARBA" id="ARBA00023157"/>
    </source>
</evidence>
<evidence type="ECO:0000256" key="4">
    <source>
        <dbReference type="ARBA" id="ARBA00022448"/>
    </source>
</evidence>
<dbReference type="SUPFAM" id="SSF50814">
    <property type="entry name" value="Lipocalins"/>
    <property type="match status" value="1"/>
</dbReference>
<comment type="similarity">
    <text evidence="2 10">Belongs to the calycin superfamily. Lipocalin family.</text>
</comment>
<dbReference type="FunFam" id="2.40.128.20:FF:000003">
    <property type="entry name" value="Apolipoprotein D"/>
    <property type="match status" value="1"/>
</dbReference>
<reference evidence="12 13" key="1">
    <citation type="journal article" date="2021" name="Elife">
        <title>Chloroplast acquisition without the gene transfer in kleptoplastic sea slugs, Plakobranchus ocellatus.</title>
        <authorList>
            <person name="Maeda T."/>
            <person name="Takahashi S."/>
            <person name="Yoshida T."/>
            <person name="Shimamura S."/>
            <person name="Takaki Y."/>
            <person name="Nagai Y."/>
            <person name="Toyoda A."/>
            <person name="Suzuki Y."/>
            <person name="Arimoto A."/>
            <person name="Ishii H."/>
            <person name="Satoh N."/>
            <person name="Nishiyama T."/>
            <person name="Hasebe M."/>
            <person name="Maruyama T."/>
            <person name="Minagawa J."/>
            <person name="Obokata J."/>
            <person name="Shigenobu S."/>
        </authorList>
    </citation>
    <scope>NUCLEOTIDE SEQUENCE [LARGE SCALE GENOMIC DNA]</scope>
</reference>
<evidence type="ECO:0000313" key="13">
    <source>
        <dbReference type="Proteomes" id="UP000735302"/>
    </source>
</evidence>
<dbReference type="GO" id="GO:0000302">
    <property type="term" value="P:response to reactive oxygen species"/>
    <property type="evidence" value="ECO:0007669"/>
    <property type="project" value="TreeGrafter"/>
</dbReference>
<comment type="subcellular location">
    <subcellularLocation>
        <location evidence="1">Secreted</location>
    </subcellularLocation>
</comment>
<dbReference type="GO" id="GO:0031409">
    <property type="term" value="F:pigment binding"/>
    <property type="evidence" value="ECO:0007669"/>
    <property type="project" value="InterPro"/>
</dbReference>
<dbReference type="EMBL" id="BLXT01004436">
    <property type="protein sequence ID" value="GFO12628.1"/>
    <property type="molecule type" value="Genomic_DNA"/>
</dbReference>
<feature type="chain" id="PRO_5043115801" description="Apolipoprotein D" evidence="10">
    <location>
        <begin position="20"/>
        <end position="200"/>
    </location>
</feature>
<keyword evidence="13" id="KW-1185">Reference proteome</keyword>
<evidence type="ECO:0000313" key="12">
    <source>
        <dbReference type="EMBL" id="GFO12628.1"/>
    </source>
</evidence>
<dbReference type="Proteomes" id="UP000735302">
    <property type="component" value="Unassembled WGS sequence"/>
</dbReference>
<comment type="caution">
    <text evidence="12">The sequence shown here is derived from an EMBL/GenBank/DDBJ whole genome shotgun (WGS) entry which is preliminary data.</text>
</comment>
<dbReference type="PANTHER" id="PTHR10612">
    <property type="entry name" value="APOLIPOPROTEIN D"/>
    <property type="match status" value="1"/>
</dbReference>
<keyword evidence="5" id="KW-0964">Secreted</keyword>
<evidence type="ECO:0000256" key="2">
    <source>
        <dbReference type="ARBA" id="ARBA00006889"/>
    </source>
</evidence>
<feature type="signal peptide" evidence="10">
    <location>
        <begin position="1"/>
        <end position="19"/>
    </location>
</feature>
<dbReference type="Gene3D" id="2.40.128.20">
    <property type="match status" value="1"/>
</dbReference>
<gene>
    <name evidence="12" type="ORF">PoB_003913300</name>
</gene>
<keyword evidence="4" id="KW-0813">Transport</keyword>
<keyword evidence="6 10" id="KW-0732">Signal</keyword>
<dbReference type="PIRSF" id="PIRSF036893">
    <property type="entry name" value="Lipocalin_ApoD"/>
    <property type="match status" value="1"/>
</dbReference>
<dbReference type="PANTHER" id="PTHR10612:SF34">
    <property type="entry name" value="APOLIPOPROTEIN D"/>
    <property type="match status" value="1"/>
</dbReference>
<feature type="domain" description="Lipocalin/cytosolic fatty-acid binding" evidence="11">
    <location>
        <begin position="37"/>
        <end position="191"/>
    </location>
</feature>
<dbReference type="GO" id="GO:0008289">
    <property type="term" value="F:lipid binding"/>
    <property type="evidence" value="ECO:0007669"/>
    <property type="project" value="UniProtKB-KW"/>
</dbReference>
<protein>
    <recommendedName>
        <fullName evidence="3">Apolipoprotein D</fullName>
    </recommendedName>
</protein>
<dbReference type="PRINTS" id="PR01273">
    <property type="entry name" value="INVTBRTCOLOR"/>
</dbReference>
<keyword evidence="8" id="KW-1015">Disulfide bond</keyword>
<dbReference type="AlphaFoldDB" id="A0AAV4B1K6"/>
<evidence type="ECO:0000256" key="6">
    <source>
        <dbReference type="ARBA" id="ARBA00022729"/>
    </source>
</evidence>
<dbReference type="InterPro" id="IPR003057">
    <property type="entry name" value="Invtbrt_color"/>
</dbReference>
<proteinExistence type="inferred from homology"/>
<dbReference type="GO" id="GO:0005576">
    <property type="term" value="C:extracellular region"/>
    <property type="evidence" value="ECO:0007669"/>
    <property type="project" value="UniProtKB-SubCell"/>
</dbReference>
<accession>A0AAV4B1K6</accession>
<dbReference type="GO" id="GO:0005737">
    <property type="term" value="C:cytoplasm"/>
    <property type="evidence" value="ECO:0007669"/>
    <property type="project" value="TreeGrafter"/>
</dbReference>
<evidence type="ECO:0000256" key="5">
    <source>
        <dbReference type="ARBA" id="ARBA00022525"/>
    </source>
</evidence>
<organism evidence="12 13">
    <name type="scientific">Plakobranchus ocellatus</name>
    <dbReference type="NCBI Taxonomy" id="259542"/>
    <lineage>
        <taxon>Eukaryota</taxon>
        <taxon>Metazoa</taxon>
        <taxon>Spiralia</taxon>
        <taxon>Lophotrochozoa</taxon>
        <taxon>Mollusca</taxon>
        <taxon>Gastropoda</taxon>
        <taxon>Heterobranchia</taxon>
        <taxon>Euthyneura</taxon>
        <taxon>Panpulmonata</taxon>
        <taxon>Sacoglossa</taxon>
        <taxon>Placobranchoidea</taxon>
        <taxon>Plakobranchidae</taxon>
        <taxon>Plakobranchus</taxon>
    </lineage>
</organism>
<dbReference type="InterPro" id="IPR022271">
    <property type="entry name" value="Lipocalin_ApoD"/>
</dbReference>
<keyword evidence="7" id="KW-0446">Lipid-binding</keyword>
<dbReference type="InterPro" id="IPR012674">
    <property type="entry name" value="Calycin"/>
</dbReference>
<evidence type="ECO:0000256" key="7">
    <source>
        <dbReference type="ARBA" id="ARBA00023121"/>
    </source>
</evidence>
<dbReference type="InterPro" id="IPR000566">
    <property type="entry name" value="Lipocln_cytosolic_FA-bd_dom"/>
</dbReference>
<name>A0AAV4B1K6_9GAST</name>
<dbReference type="GO" id="GO:0006629">
    <property type="term" value="P:lipid metabolic process"/>
    <property type="evidence" value="ECO:0007669"/>
    <property type="project" value="TreeGrafter"/>
</dbReference>
<keyword evidence="9" id="KW-0325">Glycoprotein</keyword>
<evidence type="ECO:0000256" key="3">
    <source>
        <dbReference type="ARBA" id="ARBA00019890"/>
    </source>
</evidence>
<sequence>MNTLVCLTAALLCLGLAQAAVVIRTGSCPVVHGQPTLDTERYLGTWYEYQRFPAVFEFALDCTSAQYDLIEDGKISVLNNGTLRVTIFGQTYVIRRSSARGVATVPDPSKPAELSVSFGGYSATSDKANYFIQETDYDNYSVVFSCFQLPGFNIQFAWILTRQRGIAPSNLQDLENNLRAAGVNTNPFFVVDQQGCEASH</sequence>
<evidence type="ECO:0000256" key="9">
    <source>
        <dbReference type="ARBA" id="ARBA00023180"/>
    </source>
</evidence>
<evidence type="ECO:0000256" key="10">
    <source>
        <dbReference type="PIRNR" id="PIRNR036893"/>
    </source>
</evidence>
<evidence type="ECO:0000256" key="1">
    <source>
        <dbReference type="ARBA" id="ARBA00004613"/>
    </source>
</evidence>
<evidence type="ECO:0000259" key="11">
    <source>
        <dbReference type="Pfam" id="PF08212"/>
    </source>
</evidence>